<dbReference type="AlphaFoldDB" id="A0A4R4XJA5"/>
<dbReference type="RefSeq" id="WP_132623372.1">
    <property type="nucleotide sequence ID" value="NZ_SMKQ01000335.1"/>
</dbReference>
<name>A0A4R4XJA5_9ACTN</name>
<dbReference type="EMBL" id="SMKQ01000335">
    <property type="protein sequence ID" value="TDD30996.1"/>
    <property type="molecule type" value="Genomic_DNA"/>
</dbReference>
<sequence>MYLADRRLREADRYAAGPRAGDLGEPSVLASPADGHPDGTTEDHPRVAVRRGSAVHRYPPDGRFDVVPVPTPSRPADAFRLG</sequence>
<reference evidence="2 3" key="1">
    <citation type="submission" date="2019-03" db="EMBL/GenBank/DDBJ databases">
        <title>Draft genome sequences of novel Actinobacteria.</title>
        <authorList>
            <person name="Sahin N."/>
            <person name="Ay H."/>
            <person name="Saygin H."/>
        </authorList>
    </citation>
    <scope>NUCLEOTIDE SEQUENCE [LARGE SCALE GENOMIC DNA]</scope>
    <source>
        <strain evidence="2 3">CH32</strain>
    </source>
</reference>
<evidence type="ECO:0000313" key="2">
    <source>
        <dbReference type="EMBL" id="TDD30996.1"/>
    </source>
</evidence>
<keyword evidence="3" id="KW-1185">Reference proteome</keyword>
<feature type="region of interest" description="Disordered" evidence="1">
    <location>
        <begin position="1"/>
        <end position="46"/>
    </location>
</feature>
<feature type="compositionally biased region" description="Basic and acidic residues" evidence="1">
    <location>
        <begin position="1"/>
        <end position="13"/>
    </location>
</feature>
<feature type="compositionally biased region" description="Basic and acidic residues" evidence="1">
    <location>
        <begin position="35"/>
        <end position="46"/>
    </location>
</feature>
<feature type="region of interest" description="Disordered" evidence="1">
    <location>
        <begin position="59"/>
        <end position="82"/>
    </location>
</feature>
<proteinExistence type="predicted"/>
<comment type="caution">
    <text evidence="2">The sequence shown here is derived from an EMBL/GenBank/DDBJ whole genome shotgun (WGS) entry which is preliminary data.</text>
</comment>
<dbReference type="OrthoDB" id="2633250at2"/>
<gene>
    <name evidence="2" type="ORF">E1286_45505</name>
</gene>
<organism evidence="2 3">
    <name type="scientific">Nonomuraea terrae</name>
    <dbReference type="NCBI Taxonomy" id="2530383"/>
    <lineage>
        <taxon>Bacteria</taxon>
        <taxon>Bacillati</taxon>
        <taxon>Actinomycetota</taxon>
        <taxon>Actinomycetes</taxon>
        <taxon>Streptosporangiales</taxon>
        <taxon>Streptosporangiaceae</taxon>
        <taxon>Nonomuraea</taxon>
    </lineage>
</organism>
<dbReference type="Proteomes" id="UP000295302">
    <property type="component" value="Unassembled WGS sequence"/>
</dbReference>
<evidence type="ECO:0000256" key="1">
    <source>
        <dbReference type="SAM" id="MobiDB-lite"/>
    </source>
</evidence>
<protein>
    <submittedName>
        <fullName evidence="2">Uncharacterized protein</fullName>
    </submittedName>
</protein>
<accession>A0A4R4XJA5</accession>
<evidence type="ECO:0000313" key="3">
    <source>
        <dbReference type="Proteomes" id="UP000295302"/>
    </source>
</evidence>